<dbReference type="AlphaFoldDB" id="A0A6N8SA55"/>
<evidence type="ECO:0000313" key="3">
    <source>
        <dbReference type="EMBL" id="MXN45839.1"/>
    </source>
</evidence>
<reference evidence="3 4" key="1">
    <citation type="submission" date="2019-12" db="EMBL/GenBank/DDBJ databases">
        <title>Shinella kummerowiae sp. nov., a symbiotic bacterium isolated from root nodules of the herbal legume Kummerowia stipulacea.</title>
        <authorList>
            <person name="Gao J."/>
        </authorList>
    </citation>
    <scope>NUCLEOTIDE SEQUENCE [LARGE SCALE GENOMIC DNA]</scope>
    <source>
        <strain evidence="3 4">CCBAU 25048</strain>
    </source>
</reference>
<keyword evidence="2" id="KW-0732">Signal</keyword>
<gene>
    <name evidence="3" type="ORF">GR138_11600</name>
</gene>
<feature type="chain" id="PRO_5026912743" description="DUF680 domain-containing protein" evidence="2">
    <location>
        <begin position="21"/>
        <end position="71"/>
    </location>
</feature>
<dbReference type="EMBL" id="WUMK01000004">
    <property type="protein sequence ID" value="MXN45839.1"/>
    <property type="molecule type" value="Genomic_DNA"/>
</dbReference>
<protein>
    <recommendedName>
        <fullName evidence="5">DUF680 domain-containing protein</fullName>
    </recommendedName>
</protein>
<proteinExistence type="predicted"/>
<feature type="compositionally biased region" description="Basic and acidic residues" evidence="1">
    <location>
        <begin position="62"/>
        <end position="71"/>
    </location>
</feature>
<evidence type="ECO:0008006" key="5">
    <source>
        <dbReference type="Google" id="ProtNLM"/>
    </source>
</evidence>
<keyword evidence="4" id="KW-1185">Reference proteome</keyword>
<feature type="signal peptide" evidence="2">
    <location>
        <begin position="1"/>
        <end position="20"/>
    </location>
</feature>
<feature type="region of interest" description="Disordered" evidence="1">
    <location>
        <begin position="46"/>
        <end position="71"/>
    </location>
</feature>
<dbReference type="Proteomes" id="UP000435802">
    <property type="component" value="Unassembled WGS sequence"/>
</dbReference>
<sequence>MKTVLIVAATLGLSASAAFADCAGHSKINAAADVDKTITTASVATTEKQSRLPAEADPIIIEDQKDLPASK</sequence>
<evidence type="ECO:0000256" key="1">
    <source>
        <dbReference type="SAM" id="MobiDB-lite"/>
    </source>
</evidence>
<evidence type="ECO:0000256" key="2">
    <source>
        <dbReference type="SAM" id="SignalP"/>
    </source>
</evidence>
<comment type="caution">
    <text evidence="3">The sequence shown here is derived from an EMBL/GenBank/DDBJ whole genome shotgun (WGS) entry which is preliminary data.</text>
</comment>
<organism evidence="3 4">
    <name type="scientific">Shinella kummerowiae</name>
    <dbReference type="NCBI Taxonomy" id="417745"/>
    <lineage>
        <taxon>Bacteria</taxon>
        <taxon>Pseudomonadati</taxon>
        <taxon>Pseudomonadota</taxon>
        <taxon>Alphaproteobacteria</taxon>
        <taxon>Hyphomicrobiales</taxon>
        <taxon>Rhizobiaceae</taxon>
        <taxon>Shinella</taxon>
    </lineage>
</organism>
<dbReference type="RefSeq" id="WP_160859414.1">
    <property type="nucleotide sequence ID" value="NZ_WUMK01000004.1"/>
</dbReference>
<dbReference type="OrthoDB" id="8374159at2"/>
<name>A0A6N8SA55_9HYPH</name>
<evidence type="ECO:0000313" key="4">
    <source>
        <dbReference type="Proteomes" id="UP000435802"/>
    </source>
</evidence>
<accession>A0A6N8SA55</accession>